<dbReference type="SUPFAM" id="SSF55154">
    <property type="entry name" value="CYTH-like phosphatases"/>
    <property type="match status" value="1"/>
</dbReference>
<dbReference type="PROSITE" id="PS51707">
    <property type="entry name" value="CYTH"/>
    <property type="match status" value="1"/>
</dbReference>
<gene>
    <name evidence="2" type="ORF">IAB27_01140</name>
</gene>
<dbReference type="CDD" id="cd07890">
    <property type="entry name" value="CYTH-like_AC_IV-like"/>
    <property type="match status" value="1"/>
</dbReference>
<organism evidence="2 3">
    <name type="scientific">Candidatus Coprosoma intestinipullorum</name>
    <dbReference type="NCBI Taxonomy" id="2840752"/>
    <lineage>
        <taxon>Bacteria</taxon>
        <taxon>Bacillati</taxon>
        <taxon>Bacillota</taxon>
        <taxon>Bacillota incertae sedis</taxon>
        <taxon>Candidatus Coprosoma</taxon>
    </lineage>
</organism>
<name>A0A9D0ZPP9_9FIRM</name>
<reference evidence="2" key="1">
    <citation type="submission" date="2020-10" db="EMBL/GenBank/DDBJ databases">
        <authorList>
            <person name="Gilroy R."/>
        </authorList>
    </citation>
    <scope>NUCLEOTIDE SEQUENCE</scope>
    <source>
        <strain evidence="2">CHK147-3167</strain>
    </source>
</reference>
<reference evidence="2" key="2">
    <citation type="journal article" date="2021" name="PeerJ">
        <title>Extensive microbial diversity within the chicken gut microbiome revealed by metagenomics and culture.</title>
        <authorList>
            <person name="Gilroy R."/>
            <person name="Ravi A."/>
            <person name="Getino M."/>
            <person name="Pursley I."/>
            <person name="Horton D.L."/>
            <person name="Alikhan N.F."/>
            <person name="Baker D."/>
            <person name="Gharbi K."/>
            <person name="Hall N."/>
            <person name="Watson M."/>
            <person name="Adriaenssens E.M."/>
            <person name="Foster-Nyarko E."/>
            <person name="Jarju S."/>
            <person name="Secka A."/>
            <person name="Antonio M."/>
            <person name="Oren A."/>
            <person name="Chaudhuri R.R."/>
            <person name="La Ragione R."/>
            <person name="Hildebrand F."/>
            <person name="Pallen M.J."/>
        </authorList>
    </citation>
    <scope>NUCLEOTIDE SEQUENCE</scope>
    <source>
        <strain evidence="2">CHK147-3167</strain>
    </source>
</reference>
<dbReference type="InterPro" id="IPR008173">
    <property type="entry name" value="Adenylyl_cyclase_CyaB"/>
</dbReference>
<dbReference type="Proteomes" id="UP000886786">
    <property type="component" value="Unassembled WGS sequence"/>
</dbReference>
<dbReference type="Pfam" id="PF01928">
    <property type="entry name" value="CYTH"/>
    <property type="match status" value="1"/>
</dbReference>
<dbReference type="PANTHER" id="PTHR21028:SF2">
    <property type="entry name" value="CYTH DOMAIN-CONTAINING PROTEIN"/>
    <property type="match status" value="1"/>
</dbReference>
<dbReference type="AlphaFoldDB" id="A0A9D0ZPP9"/>
<sequence length="347" mass="41083">MRVETEEKYYCQKPENLIKIAKELNFKETEKEEEIDEYFTDINSNFIKNRTCLRIRKTNNKTMEITHKGKSDSLFGLFCKLENNVKANIEDYDNYVSLLSSLGYYSYVEVVKNRITYELKNKNYKYSIMIDTLPEIGGFAEFEILSKRNENTKEELKKELSNFVSKFSKLKLTEATRPYRDIVAGHIKQKLVKNKEILNLCINLDGELSRYEKNFFKKNQDQISKICGKPIKWREYKDNESIDKKLYPLVEEYLESLIFDSQGLLITSKLLKQLPYTKYYFTKVNESFCKSFLKKLNIENNNVLYIKNNETISNILKQNNIQVKNSVIIDEKDFKITNSKLLILINE</sequence>
<accession>A0A9D0ZPP9</accession>
<dbReference type="PANTHER" id="PTHR21028">
    <property type="entry name" value="SI:CH211-156B7.4"/>
    <property type="match status" value="1"/>
</dbReference>
<dbReference type="InterPro" id="IPR033469">
    <property type="entry name" value="CYTH-like_dom_sf"/>
</dbReference>
<comment type="caution">
    <text evidence="2">The sequence shown here is derived from an EMBL/GenBank/DDBJ whole genome shotgun (WGS) entry which is preliminary data.</text>
</comment>
<dbReference type="Gene3D" id="2.40.320.10">
    <property type="entry name" value="Hypothetical Protein Pfu-838710-001"/>
    <property type="match status" value="1"/>
</dbReference>
<evidence type="ECO:0000259" key="1">
    <source>
        <dbReference type="PROSITE" id="PS51707"/>
    </source>
</evidence>
<evidence type="ECO:0000313" key="2">
    <source>
        <dbReference type="EMBL" id="HIQ90221.1"/>
    </source>
</evidence>
<proteinExistence type="predicted"/>
<dbReference type="EMBL" id="DVFV01000025">
    <property type="protein sequence ID" value="HIQ90221.1"/>
    <property type="molecule type" value="Genomic_DNA"/>
</dbReference>
<feature type="domain" description="CYTH" evidence="1">
    <location>
        <begin position="2"/>
        <end position="185"/>
    </location>
</feature>
<dbReference type="InterPro" id="IPR023577">
    <property type="entry name" value="CYTH_domain"/>
</dbReference>
<evidence type="ECO:0000313" key="3">
    <source>
        <dbReference type="Proteomes" id="UP000886786"/>
    </source>
</evidence>
<protein>
    <submittedName>
        <fullName evidence="2">CYTH domain-containing protein</fullName>
    </submittedName>
</protein>